<proteinExistence type="predicted"/>
<protein>
    <submittedName>
        <fullName evidence="1">Uncharacterized protein</fullName>
    </submittedName>
</protein>
<dbReference type="Proteomes" id="UP000479000">
    <property type="component" value="Unassembled WGS sequence"/>
</dbReference>
<name>A0A6H5G812_9HEMI</name>
<organism evidence="1 2">
    <name type="scientific">Nesidiocoris tenuis</name>
    <dbReference type="NCBI Taxonomy" id="355587"/>
    <lineage>
        <taxon>Eukaryota</taxon>
        <taxon>Metazoa</taxon>
        <taxon>Ecdysozoa</taxon>
        <taxon>Arthropoda</taxon>
        <taxon>Hexapoda</taxon>
        <taxon>Insecta</taxon>
        <taxon>Pterygota</taxon>
        <taxon>Neoptera</taxon>
        <taxon>Paraneoptera</taxon>
        <taxon>Hemiptera</taxon>
        <taxon>Heteroptera</taxon>
        <taxon>Panheteroptera</taxon>
        <taxon>Cimicomorpha</taxon>
        <taxon>Miridae</taxon>
        <taxon>Dicyphina</taxon>
        <taxon>Nesidiocoris</taxon>
    </lineage>
</organism>
<reference evidence="1 2" key="1">
    <citation type="submission" date="2020-02" db="EMBL/GenBank/DDBJ databases">
        <authorList>
            <person name="Ferguson B K."/>
        </authorList>
    </citation>
    <scope>NUCLEOTIDE SEQUENCE [LARGE SCALE GENOMIC DNA]</scope>
</reference>
<sequence length="249" mass="27639">MVSTRTFGKLLYYTLITNLSVNHDQQVRPSVGLYIHGGTCPILQASRHQWQAGRPTQHSTGTFLAVVCELYRTAFSSTCDTLTDFYSGIISSALSTEPVKCANLALENNFLFSLNYPLLSCGALRIRSEPGRQGTQRINPTFVIREGLLQDLKRVEGFGKTARTRETTAVRVKHKTAQPGNPKETLSLRATLCHLRPKTKRDGTTHFHCLQISNGARTNFGDVTQGFCLNSSHNGGNPGLRYPSYLYRS</sequence>
<keyword evidence="2" id="KW-1185">Reference proteome</keyword>
<evidence type="ECO:0000313" key="2">
    <source>
        <dbReference type="Proteomes" id="UP000479000"/>
    </source>
</evidence>
<dbReference type="AlphaFoldDB" id="A0A6H5G812"/>
<dbReference type="EMBL" id="CADCXU010007219">
    <property type="protein sequence ID" value="CAA9998556.1"/>
    <property type="molecule type" value="Genomic_DNA"/>
</dbReference>
<gene>
    <name evidence="1" type="ORF">NTEN_LOCUS4839</name>
</gene>
<evidence type="ECO:0000313" key="1">
    <source>
        <dbReference type="EMBL" id="CAA9998556.1"/>
    </source>
</evidence>
<accession>A0A6H5G812</accession>